<dbReference type="EMBL" id="MN740079">
    <property type="protein sequence ID" value="QHT86994.1"/>
    <property type="molecule type" value="Genomic_DNA"/>
</dbReference>
<feature type="region of interest" description="Disordered" evidence="4">
    <location>
        <begin position="1"/>
        <end position="31"/>
    </location>
</feature>
<evidence type="ECO:0000256" key="1">
    <source>
        <dbReference type="ARBA" id="ARBA00004370"/>
    </source>
</evidence>
<evidence type="ECO:0000256" key="4">
    <source>
        <dbReference type="SAM" id="MobiDB-lite"/>
    </source>
</evidence>
<dbReference type="AlphaFoldDB" id="A0A6C0I292"/>
<dbReference type="PANTHER" id="PTHR10969">
    <property type="entry name" value="MICROTUBULE-ASSOCIATED PROTEINS 1A/1B LIGHT CHAIN 3-RELATED"/>
    <property type="match status" value="1"/>
</dbReference>
<organism evidence="5">
    <name type="scientific">viral metagenome</name>
    <dbReference type="NCBI Taxonomy" id="1070528"/>
    <lineage>
        <taxon>unclassified sequences</taxon>
        <taxon>metagenomes</taxon>
        <taxon>organismal metagenomes</taxon>
    </lineage>
</organism>
<proteinExistence type="predicted"/>
<dbReference type="SUPFAM" id="SSF54236">
    <property type="entry name" value="Ubiquitin-like"/>
    <property type="match status" value="1"/>
</dbReference>
<evidence type="ECO:0008006" key="6">
    <source>
        <dbReference type="Google" id="ProtNLM"/>
    </source>
</evidence>
<dbReference type="Pfam" id="PF02991">
    <property type="entry name" value="ATG8"/>
    <property type="match status" value="1"/>
</dbReference>
<comment type="subcellular location">
    <subcellularLocation>
        <location evidence="1">Membrane</location>
    </subcellularLocation>
</comment>
<dbReference type="GO" id="GO:0016020">
    <property type="term" value="C:membrane"/>
    <property type="evidence" value="ECO:0007669"/>
    <property type="project" value="UniProtKB-SubCell"/>
</dbReference>
<keyword evidence="2" id="KW-0472">Membrane</keyword>
<dbReference type="Gene3D" id="3.10.20.90">
    <property type="entry name" value="Phosphatidylinositol 3-kinase Catalytic Subunit, Chain A, domain 1"/>
    <property type="match status" value="1"/>
</dbReference>
<dbReference type="InterPro" id="IPR004241">
    <property type="entry name" value="Atg8-like"/>
</dbReference>
<feature type="compositionally biased region" description="Basic and acidic residues" evidence="4">
    <location>
        <begin position="17"/>
        <end position="30"/>
    </location>
</feature>
<evidence type="ECO:0000313" key="5">
    <source>
        <dbReference type="EMBL" id="QHT86994.1"/>
    </source>
</evidence>
<evidence type="ECO:0000256" key="3">
    <source>
        <dbReference type="ARBA" id="ARBA00023288"/>
    </source>
</evidence>
<accession>A0A6C0I292</accession>
<protein>
    <recommendedName>
        <fullName evidence="6">Autophagy-related protein</fullName>
    </recommendedName>
</protein>
<evidence type="ECO:0000256" key="2">
    <source>
        <dbReference type="ARBA" id="ARBA00023136"/>
    </source>
</evidence>
<dbReference type="InterPro" id="IPR029071">
    <property type="entry name" value="Ubiquitin-like_domsf"/>
</dbReference>
<name>A0A6C0I292_9ZZZZ</name>
<feature type="compositionally biased region" description="Low complexity" evidence="4">
    <location>
        <begin position="1"/>
        <end position="14"/>
    </location>
</feature>
<keyword evidence="3" id="KW-0449">Lipoprotein</keyword>
<sequence>MFSRSKSSKSSSASMTKEFKERVPLEERKQQSKNILTKYPTSVPIYIDSSSMSKVIDKPKFVIPDGFTIGQLMISIRMRMKMNPATALFIFIDNHLIPVTKVISSMYESHKDEDGFMYICCSEENTFG</sequence>
<reference evidence="5" key="1">
    <citation type="journal article" date="2020" name="Nature">
        <title>Giant virus diversity and host interactions through global metagenomics.</title>
        <authorList>
            <person name="Schulz F."/>
            <person name="Roux S."/>
            <person name="Paez-Espino D."/>
            <person name="Jungbluth S."/>
            <person name="Walsh D.A."/>
            <person name="Denef V.J."/>
            <person name="McMahon K.D."/>
            <person name="Konstantinidis K.T."/>
            <person name="Eloe-Fadrosh E.A."/>
            <person name="Kyrpides N.C."/>
            <person name="Woyke T."/>
        </authorList>
    </citation>
    <scope>NUCLEOTIDE SEQUENCE</scope>
    <source>
        <strain evidence="5">GVMAG-M-3300023184-18</strain>
    </source>
</reference>